<dbReference type="EMBL" id="MT143430">
    <property type="protein sequence ID" value="QJA96754.1"/>
    <property type="molecule type" value="Genomic_DNA"/>
</dbReference>
<sequence>MRICKICNRGTNDYESFSYRDRAIYLCNLCSDKIMNYICNEEEERLETMRKIAAALTD</sequence>
<protein>
    <submittedName>
        <fullName evidence="1">Uncharacterized protein</fullName>
    </submittedName>
</protein>
<organism evidence="1">
    <name type="scientific">viral metagenome</name>
    <dbReference type="NCBI Taxonomy" id="1070528"/>
    <lineage>
        <taxon>unclassified sequences</taxon>
        <taxon>metagenomes</taxon>
        <taxon>organismal metagenomes</taxon>
    </lineage>
</organism>
<gene>
    <name evidence="1" type="ORF">MM415A01533_0003</name>
    <name evidence="2" type="ORF">MM415B07493_0006</name>
</gene>
<dbReference type="EMBL" id="MT142217">
    <property type="protein sequence ID" value="QJA76304.1"/>
    <property type="molecule type" value="Genomic_DNA"/>
</dbReference>
<dbReference type="AlphaFoldDB" id="A0A6M3K2F5"/>
<reference evidence="1" key="1">
    <citation type="submission" date="2020-03" db="EMBL/GenBank/DDBJ databases">
        <title>The deep terrestrial virosphere.</title>
        <authorList>
            <person name="Holmfeldt K."/>
            <person name="Nilsson E."/>
            <person name="Simone D."/>
            <person name="Lopez-Fernandez M."/>
            <person name="Wu X."/>
            <person name="de Brujin I."/>
            <person name="Lundin D."/>
            <person name="Andersson A."/>
            <person name="Bertilsson S."/>
            <person name="Dopson M."/>
        </authorList>
    </citation>
    <scope>NUCLEOTIDE SEQUENCE</scope>
    <source>
        <strain evidence="1">MM415A01533</strain>
        <strain evidence="2">MM415B07493</strain>
    </source>
</reference>
<accession>A0A6M3K2F5</accession>
<name>A0A6M3K2F5_9ZZZZ</name>
<evidence type="ECO:0000313" key="2">
    <source>
        <dbReference type="EMBL" id="QJA96754.1"/>
    </source>
</evidence>
<proteinExistence type="predicted"/>
<evidence type="ECO:0000313" key="1">
    <source>
        <dbReference type="EMBL" id="QJA76304.1"/>
    </source>
</evidence>